<organism evidence="14 15">
    <name type="scientific">Eptatretus burgeri</name>
    <name type="common">Inshore hagfish</name>
    <dbReference type="NCBI Taxonomy" id="7764"/>
    <lineage>
        <taxon>Eukaryota</taxon>
        <taxon>Metazoa</taxon>
        <taxon>Chordata</taxon>
        <taxon>Craniata</taxon>
        <taxon>Vertebrata</taxon>
        <taxon>Cyclostomata</taxon>
        <taxon>Myxini</taxon>
        <taxon>Myxiniformes</taxon>
        <taxon>Myxinidae</taxon>
        <taxon>Eptatretinae</taxon>
        <taxon>Eptatretus</taxon>
    </lineage>
</organism>
<evidence type="ECO:0000256" key="3">
    <source>
        <dbReference type="ARBA" id="ARBA00022679"/>
    </source>
</evidence>
<dbReference type="SUPFAM" id="SSF52777">
    <property type="entry name" value="CoA-dependent acyltransferases"/>
    <property type="match status" value="2"/>
</dbReference>
<keyword evidence="5" id="KW-0012">Acyltransferase</keyword>
<feature type="transmembrane region" description="Helical" evidence="12">
    <location>
        <begin position="359"/>
        <end position="378"/>
    </location>
</feature>
<dbReference type="Pfam" id="PF00755">
    <property type="entry name" value="Carn_acyltransf"/>
    <property type="match status" value="1"/>
</dbReference>
<feature type="transmembrane region" description="Helical" evidence="12">
    <location>
        <begin position="418"/>
        <end position="441"/>
    </location>
</feature>
<keyword evidence="3" id="KW-0808">Transferase</keyword>
<feature type="transmembrane region" description="Helical" evidence="12">
    <location>
        <begin position="269"/>
        <end position="292"/>
    </location>
</feature>
<feature type="transmembrane region" description="Helical" evidence="12">
    <location>
        <begin position="515"/>
        <end position="535"/>
    </location>
</feature>
<feature type="transmembrane region" description="Helical" evidence="12">
    <location>
        <begin position="330"/>
        <end position="353"/>
    </location>
</feature>
<feature type="transmembrane region" description="Helical" evidence="12">
    <location>
        <begin position="461"/>
        <end position="479"/>
    </location>
</feature>
<comment type="similarity">
    <text evidence="2">Belongs to the carnitine/choline acetyltransferase family.</text>
</comment>
<keyword evidence="4" id="KW-0530">Neurotransmitter biosynthesis</keyword>
<reference evidence="14" key="1">
    <citation type="submission" date="2025-08" db="UniProtKB">
        <authorList>
            <consortium name="Ensembl"/>
        </authorList>
    </citation>
    <scope>IDENTIFICATION</scope>
</reference>
<name>A0A8C4R0Z7_EPTBU</name>
<dbReference type="OMA" id="NICICVV"/>
<reference evidence="14" key="2">
    <citation type="submission" date="2025-09" db="UniProtKB">
        <authorList>
            <consortium name="Ensembl"/>
        </authorList>
    </citation>
    <scope>IDENTIFICATION</scope>
</reference>
<keyword evidence="15" id="KW-1185">Reference proteome</keyword>
<evidence type="ECO:0000256" key="9">
    <source>
        <dbReference type="ARBA" id="ARBA00048143"/>
    </source>
</evidence>
<feature type="transmembrane region" description="Helical" evidence="12">
    <location>
        <begin position="298"/>
        <end position="318"/>
    </location>
</feature>
<evidence type="ECO:0000256" key="2">
    <source>
        <dbReference type="ARBA" id="ARBA00005232"/>
    </source>
</evidence>
<proteinExistence type="inferred from homology"/>
<comment type="subcellular location">
    <subcellularLocation>
        <location evidence="1">Membrane</location>
        <topology evidence="1">Multi-pass membrane protein</topology>
    </subcellularLocation>
</comment>
<feature type="transmembrane region" description="Helical" evidence="12">
    <location>
        <begin position="574"/>
        <end position="595"/>
    </location>
</feature>
<comment type="catalytic activity">
    <reaction evidence="9">
        <text>choline + acetyl-CoA = acetylcholine + CoA</text>
        <dbReference type="Rhea" id="RHEA:18821"/>
        <dbReference type="ChEBI" id="CHEBI:15354"/>
        <dbReference type="ChEBI" id="CHEBI:15355"/>
        <dbReference type="ChEBI" id="CHEBI:57287"/>
        <dbReference type="ChEBI" id="CHEBI:57288"/>
        <dbReference type="EC" id="2.3.1.6"/>
    </reaction>
</comment>
<dbReference type="GO" id="GO:0008292">
    <property type="term" value="P:acetylcholine biosynthetic process"/>
    <property type="evidence" value="ECO:0007669"/>
    <property type="project" value="TreeGrafter"/>
</dbReference>
<feature type="active site" description="Proton acceptor" evidence="10">
    <location>
        <position position="1065"/>
    </location>
</feature>
<dbReference type="GO" id="GO:0022857">
    <property type="term" value="F:transmembrane transporter activity"/>
    <property type="evidence" value="ECO:0007669"/>
    <property type="project" value="InterPro"/>
</dbReference>
<dbReference type="GO" id="GO:0005737">
    <property type="term" value="C:cytoplasm"/>
    <property type="evidence" value="ECO:0007669"/>
    <property type="project" value="TreeGrafter"/>
</dbReference>
<evidence type="ECO:0000256" key="6">
    <source>
        <dbReference type="ARBA" id="ARBA00037088"/>
    </source>
</evidence>
<evidence type="ECO:0000256" key="10">
    <source>
        <dbReference type="PIRSR" id="PIRSR600542-1"/>
    </source>
</evidence>
<dbReference type="InterPro" id="IPR000542">
    <property type="entry name" value="Carn_acyl_trans"/>
</dbReference>
<dbReference type="Gene3D" id="3.30.559.70">
    <property type="entry name" value="Choline/Carnitine o-acyltransferase, domain 2"/>
    <property type="match status" value="1"/>
</dbReference>
<evidence type="ECO:0000256" key="12">
    <source>
        <dbReference type="SAM" id="Phobius"/>
    </source>
</evidence>
<dbReference type="Pfam" id="PF07690">
    <property type="entry name" value="MFS_1"/>
    <property type="match status" value="1"/>
</dbReference>
<dbReference type="InterPro" id="IPR011701">
    <property type="entry name" value="MFS"/>
</dbReference>
<dbReference type="Proteomes" id="UP000694388">
    <property type="component" value="Unplaced"/>
</dbReference>
<evidence type="ECO:0000256" key="4">
    <source>
        <dbReference type="ARBA" id="ARBA00022979"/>
    </source>
</evidence>
<comment type="function">
    <text evidence="6">Catalyzes the reversible synthesis of acetylcholine (ACh) from acetyl CoA and choline at cholinergic synapses.</text>
</comment>
<protein>
    <recommendedName>
        <fullName evidence="8">Choline O-acetyltransferase</fullName>
        <ecNumber evidence="7">2.3.1.6</ecNumber>
    </recommendedName>
</protein>
<dbReference type="GO" id="GO:0007274">
    <property type="term" value="P:neuromuscular synaptic transmission"/>
    <property type="evidence" value="ECO:0007669"/>
    <property type="project" value="TreeGrafter"/>
</dbReference>
<evidence type="ECO:0000313" key="15">
    <source>
        <dbReference type="Proteomes" id="UP000694388"/>
    </source>
</evidence>
<dbReference type="EC" id="2.3.1.6" evidence="7"/>
<dbReference type="InterPro" id="IPR036259">
    <property type="entry name" value="MFS_trans_sf"/>
</dbReference>
<dbReference type="PANTHER" id="PTHR22589:SF14">
    <property type="entry name" value="CHOLINE O-ACETYLTRANSFERASE"/>
    <property type="match status" value="1"/>
</dbReference>
<evidence type="ECO:0000256" key="7">
    <source>
        <dbReference type="ARBA" id="ARBA00039091"/>
    </source>
</evidence>
<dbReference type="PROSITE" id="PS00439">
    <property type="entry name" value="ACYLTRANSF_C_1"/>
    <property type="match status" value="1"/>
</dbReference>
<feature type="compositionally biased region" description="Basic residues" evidence="11">
    <location>
        <begin position="209"/>
        <end position="223"/>
    </location>
</feature>
<dbReference type="PANTHER" id="PTHR22589">
    <property type="entry name" value="CARNITINE O-ACYLTRANSFERASE"/>
    <property type="match status" value="1"/>
</dbReference>
<keyword evidence="12" id="KW-0472">Membrane</keyword>
<feature type="domain" description="Choline/carnitine acyltransferase" evidence="13">
    <location>
        <begin position="745"/>
        <end position="1329"/>
    </location>
</feature>
<evidence type="ECO:0000256" key="1">
    <source>
        <dbReference type="ARBA" id="ARBA00004141"/>
    </source>
</evidence>
<dbReference type="GO" id="GO:0004102">
    <property type="term" value="F:choline O-acetyltransferase activity"/>
    <property type="evidence" value="ECO:0007669"/>
    <property type="project" value="UniProtKB-EC"/>
</dbReference>
<dbReference type="SUPFAM" id="SSF103473">
    <property type="entry name" value="MFS general substrate transporter"/>
    <property type="match status" value="1"/>
</dbReference>
<dbReference type="PROSITE" id="PS00440">
    <property type="entry name" value="ACYLTRANSF_C_2"/>
    <property type="match status" value="1"/>
</dbReference>
<feature type="region of interest" description="Disordered" evidence="11">
    <location>
        <begin position="198"/>
        <end position="230"/>
    </location>
</feature>
<evidence type="ECO:0000259" key="13">
    <source>
        <dbReference type="Pfam" id="PF00755"/>
    </source>
</evidence>
<evidence type="ECO:0000256" key="8">
    <source>
        <dbReference type="ARBA" id="ARBA00040495"/>
    </source>
</evidence>
<keyword evidence="12" id="KW-0812">Transmembrane</keyword>
<keyword evidence="12" id="KW-1133">Transmembrane helix</keyword>
<dbReference type="Gene3D" id="3.30.559.10">
    <property type="entry name" value="Chloramphenicol acetyltransferase-like domain"/>
    <property type="match status" value="1"/>
</dbReference>
<dbReference type="GeneTree" id="ENSGT01150000286917"/>
<dbReference type="InterPro" id="IPR039551">
    <property type="entry name" value="Cho/carn_acyl_trans"/>
</dbReference>
<feature type="compositionally biased region" description="Basic and acidic residues" evidence="11">
    <location>
        <begin position="1099"/>
        <end position="1109"/>
    </location>
</feature>
<dbReference type="GO" id="GO:0045202">
    <property type="term" value="C:synapse"/>
    <property type="evidence" value="ECO:0007669"/>
    <property type="project" value="GOC"/>
</dbReference>
<dbReference type="InterPro" id="IPR042231">
    <property type="entry name" value="Cho/carn_acyl_trans_2"/>
</dbReference>
<evidence type="ECO:0000313" key="14">
    <source>
        <dbReference type="Ensembl" id="ENSEBUP00000022137.1"/>
    </source>
</evidence>
<dbReference type="GO" id="GO:0043005">
    <property type="term" value="C:neuron projection"/>
    <property type="evidence" value="ECO:0007669"/>
    <property type="project" value="TreeGrafter"/>
</dbReference>
<feature type="transmembrane region" description="Helical" evidence="12">
    <location>
        <begin position="21"/>
        <end position="45"/>
    </location>
</feature>
<dbReference type="GO" id="GO:0016020">
    <property type="term" value="C:membrane"/>
    <property type="evidence" value="ECO:0007669"/>
    <property type="project" value="UniProtKB-SubCell"/>
</dbReference>
<dbReference type="Ensembl" id="ENSEBUT00000022713.1">
    <property type="protein sequence ID" value="ENSEBUP00000022137.1"/>
    <property type="gene ID" value="ENSEBUG00000013648.1"/>
</dbReference>
<evidence type="ECO:0000256" key="5">
    <source>
        <dbReference type="ARBA" id="ARBA00023315"/>
    </source>
</evidence>
<evidence type="ECO:0000256" key="11">
    <source>
        <dbReference type="SAM" id="MobiDB-lite"/>
    </source>
</evidence>
<accession>A0A8C4R0Z7</accession>
<feature type="transmembrane region" description="Helical" evidence="12">
    <location>
        <begin position="547"/>
        <end position="568"/>
    </location>
</feature>
<dbReference type="InterPro" id="IPR023213">
    <property type="entry name" value="CAT-like_dom_sf"/>
</dbReference>
<feature type="region of interest" description="Disordered" evidence="11">
    <location>
        <begin position="1092"/>
        <end position="1112"/>
    </location>
</feature>
<sequence length="1414" mass="155332">MKPGVALPVCPRLARPGCQRILALIAVCVALLLDNMLYMALVPIVPTYLAQLEKASETVEEQKTGVHREAERRDAVATLSIIVPTSVIQVDLKSPGKEWEREKREAEIIKSKEISEVMKETPGNASDESIEAGMEMQGTRSASNISVKFAVNGDNTDYWERQKNETDGDTAERIKHGVNGHWESDGNWTEIRARPSVGSNNLEDVQGKDKHHTSKYHQFHHHMPPTPVSPYSRESTRIGVLFASKACVQLVANSITGTITAHLGYETPLLLGLGVLFGSTAGFAAARSYWGLLVARSAQGVGSALANTAGIALLAAWFRSEPSRSRAMGLSLACISLGSLAAPPFAGALAQFAGHQVPFVILAAFCLSDALLLFLFIAPAQNAEESDNISDNDENSSLYVKEKKEPKMSRPSVPLSQLLSDPIVALAATALTISNIPLAFLEPTLASWMETKMAAVEWQAGVVWLPSFFPHVGGVIITVRLSSWRPNLRWLWAALGLVTIGLSSAAVPACKSPTSLAIPLASLCLGMAFVDTALLPTLAAAVDLRHGGAYGSVFALADLAYCVAYAAGPLVASRLASALGFSGLALSMGVINLLLSPMLLTLRGRELDVGRSESRQLLLLANGDGDDGFGSLEMGVRAAEGIKDTNREFDNSNFKETSEVGGQRSKTYDVGIANLEKRVRAGNKVVNGELKSCAMVGREMKVEKPAGKLIFERKDDLETKEKNIYMHARHRKSKENHRQEFLPKLPLPELSSTLECLLESAQLLEDRETFQEFKDLVREFGQPGAVGQMLQEDLRIKREETENWVNDWWISDMYLMNRAPLPVNSNPGMILPCQHFSSLNQGIRFASRIVAAILDYKYLIDTNCLPVERGRGAQQAGNLCQKQNGRLFGSTRIPGSPCDTLLPPVCRWDGESVVVVCGGQFFLLVIPQAPLSVCAMEQALGEVVRKAGGWGRRKQCHVAKEAVGLFTSLGRSEWSRVRRRLLKDSNNQASLQAIEQSAFILCLDEPNEERENEWRKNNKEERETELMAQMLHGGGSQKNGKNRWFDKTLQVVLGADGVLGLNYEHSAAEGIVVTQCLNHVLLSLQAARAEEMQEGQSESNREQGKETRSEPYSVQTLTWTIPPSLAPSLQLGAQTIDRLADSLSICVRSFEEFGTRSVKLWAFSPDAFIQVALQLAYYRMHGDLTHTYESASTRSFQNGRADNIRSATKQAKCLAQAAWGTQKETEKLQLLREAVRVQTENTRKVVKGHGSDCHLLALREQAKKRQVQTPELFLHPAYVNAQHFLLSTSQIPSPWGMMGYGPVELLGFGASYNPQPDDITFCISSWREQGSFESCAVQKDEKLKGREHYGKQGVMMRQRNLLDGTVRAREKHGNVIGHEGETVIIEKAKVFAQAISEALSVMGQICRHSEMNGE</sequence>
<dbReference type="Gene3D" id="1.20.1250.20">
    <property type="entry name" value="MFS general substrate transporter like domains"/>
    <property type="match status" value="1"/>
</dbReference>
<feature type="transmembrane region" description="Helical" evidence="12">
    <location>
        <begin position="491"/>
        <end position="509"/>
    </location>
</feature>